<dbReference type="Proteomes" id="UP000008063">
    <property type="component" value="Unassembled WGS sequence"/>
</dbReference>
<dbReference type="PANTHER" id="PTHR48104">
    <property type="entry name" value="METACASPASE-4"/>
    <property type="match status" value="1"/>
</dbReference>
<feature type="domain" description="Peptidase C14 caspase" evidence="2">
    <location>
        <begin position="1"/>
        <end position="222"/>
    </location>
</feature>
<accession>F8PXJ2</accession>
<dbReference type="GO" id="GO:0006508">
    <property type="term" value="P:proteolysis"/>
    <property type="evidence" value="ECO:0007669"/>
    <property type="project" value="InterPro"/>
</dbReference>
<dbReference type="GO" id="GO:0004197">
    <property type="term" value="F:cysteine-type endopeptidase activity"/>
    <property type="evidence" value="ECO:0007669"/>
    <property type="project" value="InterPro"/>
</dbReference>
<comment type="similarity">
    <text evidence="1">Belongs to the peptidase C14B family.</text>
</comment>
<evidence type="ECO:0000259" key="2">
    <source>
        <dbReference type="Pfam" id="PF00656"/>
    </source>
</evidence>
<dbReference type="Pfam" id="PF00656">
    <property type="entry name" value="Peptidase_C14"/>
    <property type="match status" value="1"/>
</dbReference>
<evidence type="ECO:0000256" key="1">
    <source>
        <dbReference type="ARBA" id="ARBA00009005"/>
    </source>
</evidence>
<proteinExistence type="inferred from homology"/>
<dbReference type="Gene3D" id="3.40.50.12660">
    <property type="match status" value="1"/>
</dbReference>
<protein>
    <recommendedName>
        <fullName evidence="2">Peptidase C14 caspase domain-containing protein</fullName>
    </recommendedName>
</protein>
<dbReference type="PANTHER" id="PTHR48104:SF30">
    <property type="entry name" value="METACASPASE-1"/>
    <property type="match status" value="1"/>
</dbReference>
<dbReference type="InParanoid" id="F8PXJ2"/>
<organism evidence="4">
    <name type="scientific">Serpula lacrymans var. lacrymans (strain S7.3)</name>
    <name type="common">Dry rot fungus</name>
    <dbReference type="NCBI Taxonomy" id="936435"/>
    <lineage>
        <taxon>Eukaryota</taxon>
        <taxon>Fungi</taxon>
        <taxon>Dikarya</taxon>
        <taxon>Basidiomycota</taxon>
        <taxon>Agaricomycotina</taxon>
        <taxon>Agaricomycetes</taxon>
        <taxon>Agaricomycetidae</taxon>
        <taxon>Boletales</taxon>
        <taxon>Coniophorineae</taxon>
        <taxon>Serpulaceae</taxon>
        <taxon>Serpula</taxon>
    </lineage>
</organism>
<name>F8PXJ2_SERL3</name>
<dbReference type="OrthoDB" id="3223806at2759"/>
<dbReference type="EMBL" id="GL945480">
    <property type="protein sequence ID" value="EGN98605.1"/>
    <property type="molecule type" value="Genomic_DNA"/>
</dbReference>
<dbReference type="FunCoup" id="F8PXJ2">
    <property type="interactions" value="351"/>
</dbReference>
<sequence length="231" mass="24945">MEWLVRGAQPHDSLFFHYSGHGGQTKDLDGDEDDGYDEVIYPMDFQDSGHIVDDLIHDVMVKPLPPGCRLTAIFDSCHSGSALDLPYMYSTEGKIKEPNLAAEAGQGLLSAVSSYARGDMGGVFSSVTGLLKTATGSSQKAERYARATKTSPADCISWSGCKDSQTSADTQEAGRATGAMSYAFITALSQNPQQSYQQLLGSLREILRAKYSQQPQLSSSHPMDTSLLFIA</sequence>
<dbReference type="GO" id="GO:0005737">
    <property type="term" value="C:cytoplasm"/>
    <property type="evidence" value="ECO:0007669"/>
    <property type="project" value="TreeGrafter"/>
</dbReference>
<dbReference type="InterPro" id="IPR011600">
    <property type="entry name" value="Pept_C14_caspase"/>
</dbReference>
<keyword evidence="4" id="KW-1185">Reference proteome</keyword>
<dbReference type="InterPro" id="IPR050452">
    <property type="entry name" value="Metacaspase"/>
</dbReference>
<dbReference type="HOGENOM" id="CLU_029389_3_3_1"/>
<gene>
    <name evidence="3" type="ORF">SERLA73DRAFT_73226</name>
</gene>
<reference evidence="4" key="1">
    <citation type="journal article" date="2011" name="Science">
        <title>The plant cell wall-decomposing machinery underlies the functional diversity of forest fungi.</title>
        <authorList>
            <person name="Eastwood D.C."/>
            <person name="Floudas D."/>
            <person name="Binder M."/>
            <person name="Majcherczyk A."/>
            <person name="Schneider P."/>
            <person name="Aerts A."/>
            <person name="Asiegbu F.O."/>
            <person name="Baker S.E."/>
            <person name="Barry K."/>
            <person name="Bendiksby M."/>
            <person name="Blumentritt M."/>
            <person name="Coutinho P.M."/>
            <person name="Cullen D."/>
            <person name="de Vries R.P."/>
            <person name="Gathman A."/>
            <person name="Goodell B."/>
            <person name="Henrissat B."/>
            <person name="Ihrmark K."/>
            <person name="Kauserud H."/>
            <person name="Kohler A."/>
            <person name="LaButti K."/>
            <person name="Lapidus A."/>
            <person name="Lavin J.L."/>
            <person name="Lee Y.-H."/>
            <person name="Lindquist E."/>
            <person name="Lilly W."/>
            <person name="Lucas S."/>
            <person name="Morin E."/>
            <person name="Murat C."/>
            <person name="Oguiza J.A."/>
            <person name="Park J."/>
            <person name="Pisabarro A.G."/>
            <person name="Riley R."/>
            <person name="Rosling A."/>
            <person name="Salamov A."/>
            <person name="Schmidt O."/>
            <person name="Schmutz J."/>
            <person name="Skrede I."/>
            <person name="Stenlid J."/>
            <person name="Wiebenga A."/>
            <person name="Xie X."/>
            <person name="Kuees U."/>
            <person name="Hibbett D.S."/>
            <person name="Hoffmeister D."/>
            <person name="Hoegberg N."/>
            <person name="Martin F."/>
            <person name="Grigoriev I.V."/>
            <person name="Watkinson S.C."/>
        </authorList>
    </citation>
    <scope>NUCLEOTIDE SEQUENCE [LARGE SCALE GENOMIC DNA]</scope>
    <source>
        <strain evidence="4">strain S7.3</strain>
    </source>
</reference>
<evidence type="ECO:0000313" key="4">
    <source>
        <dbReference type="Proteomes" id="UP000008063"/>
    </source>
</evidence>
<dbReference type="OMA" id="INYFNQE"/>
<evidence type="ECO:0000313" key="3">
    <source>
        <dbReference type="EMBL" id="EGN98605.1"/>
    </source>
</evidence>
<dbReference type="AlphaFoldDB" id="F8PXJ2"/>